<name>A0AAV1I2C1_9CHLO</name>
<feature type="domain" description="Bacteriophage T5 Orf172 DNA-binding" evidence="1">
    <location>
        <begin position="89"/>
        <end position="156"/>
    </location>
</feature>
<organism evidence="2 3">
    <name type="scientific">Coccomyxa viridis</name>
    <dbReference type="NCBI Taxonomy" id="1274662"/>
    <lineage>
        <taxon>Eukaryota</taxon>
        <taxon>Viridiplantae</taxon>
        <taxon>Chlorophyta</taxon>
        <taxon>core chlorophytes</taxon>
        <taxon>Trebouxiophyceae</taxon>
        <taxon>Trebouxiophyceae incertae sedis</taxon>
        <taxon>Coccomyxaceae</taxon>
        <taxon>Coccomyxa</taxon>
    </lineage>
</organism>
<evidence type="ECO:0000313" key="2">
    <source>
        <dbReference type="EMBL" id="CAK0774470.1"/>
    </source>
</evidence>
<comment type="caution">
    <text evidence="2">The sequence shown here is derived from an EMBL/GenBank/DDBJ whole genome shotgun (WGS) entry which is preliminary data.</text>
</comment>
<keyword evidence="3" id="KW-1185">Reference proteome</keyword>
<evidence type="ECO:0000313" key="3">
    <source>
        <dbReference type="Proteomes" id="UP001314263"/>
    </source>
</evidence>
<evidence type="ECO:0000259" key="1">
    <source>
        <dbReference type="Pfam" id="PF10544"/>
    </source>
</evidence>
<protein>
    <recommendedName>
        <fullName evidence="1">Bacteriophage T5 Orf172 DNA-binding domain-containing protein</fullName>
    </recommendedName>
</protein>
<dbReference type="AlphaFoldDB" id="A0AAV1I2C1"/>
<dbReference type="Pfam" id="PF10544">
    <property type="entry name" value="T5orf172"/>
    <property type="match status" value="1"/>
</dbReference>
<dbReference type="Proteomes" id="UP001314263">
    <property type="component" value="Unassembled WGS sequence"/>
</dbReference>
<sequence length="324" mass="36873">MVINRSVDNPGSAGGRPRDVYMISFNQFEELMIAAQTSEGKKARKLVLKLKRILQEYIVAEHEAARAIEAARANALQQQLDGLRAQQQHLYVFRLFGNRFKIGIAKDVDRRIRQHSTSCPSGHLVYSVPISCKAMEKLFESTMKQHGAWIKMEEYELSLSDTQIKALFDCFARVEELLNITPLDEYSTLVGLFDHSLRSRTISSSGVPPEPPQDHVHAPLEDSTGGIDVIALFERMYIAKGTKDDHFKLKEAEAKWPHFVCNVENSRLGLTSMDMIKPDKEELRQLLQSRLLTPCPKDSRLIGRSHHKSAFRGWKLLDHARPLQ</sequence>
<dbReference type="EMBL" id="CAUYUE010000005">
    <property type="protein sequence ID" value="CAK0774470.1"/>
    <property type="molecule type" value="Genomic_DNA"/>
</dbReference>
<dbReference type="InterPro" id="IPR018306">
    <property type="entry name" value="Phage_T5_Orf172_DNA-bd"/>
</dbReference>
<accession>A0AAV1I2C1</accession>
<proteinExistence type="predicted"/>
<reference evidence="2 3" key="1">
    <citation type="submission" date="2023-10" db="EMBL/GenBank/DDBJ databases">
        <authorList>
            <person name="Maclean D."/>
            <person name="Macfadyen A."/>
        </authorList>
    </citation>
    <scope>NUCLEOTIDE SEQUENCE [LARGE SCALE GENOMIC DNA]</scope>
</reference>
<gene>
    <name evidence="2" type="ORF">CVIRNUC_004171</name>
</gene>